<dbReference type="GO" id="GO:0005524">
    <property type="term" value="F:ATP binding"/>
    <property type="evidence" value="ECO:0007669"/>
    <property type="project" value="UniProtKB-KW"/>
</dbReference>
<protein>
    <submittedName>
        <fullName evidence="6">Peptide ABC transporter substrate-binding protein</fullName>
    </submittedName>
</protein>
<dbReference type="InterPro" id="IPR003439">
    <property type="entry name" value="ABC_transporter-like_ATP-bd"/>
</dbReference>
<dbReference type="Proteomes" id="UP001155500">
    <property type="component" value="Unassembled WGS sequence"/>
</dbReference>
<dbReference type="Gene3D" id="3.40.50.300">
    <property type="entry name" value="P-loop containing nucleotide triphosphate hydrolases"/>
    <property type="match status" value="1"/>
</dbReference>
<evidence type="ECO:0000256" key="2">
    <source>
        <dbReference type="ARBA" id="ARBA00022448"/>
    </source>
</evidence>
<dbReference type="RefSeq" id="WP_279572051.1">
    <property type="nucleotide sequence ID" value="NZ_LWID01000001.1"/>
</dbReference>
<feature type="domain" description="ABC transporter" evidence="5">
    <location>
        <begin position="2"/>
        <end position="234"/>
    </location>
</feature>
<gene>
    <name evidence="6" type="ORF">A6A20_02815</name>
</gene>
<dbReference type="GO" id="GO:0016887">
    <property type="term" value="F:ATP hydrolysis activity"/>
    <property type="evidence" value="ECO:0007669"/>
    <property type="project" value="InterPro"/>
</dbReference>
<dbReference type="Pfam" id="PF00005">
    <property type="entry name" value="ABC_tran"/>
    <property type="match status" value="1"/>
</dbReference>
<dbReference type="SMART" id="SM00382">
    <property type="entry name" value="AAA"/>
    <property type="match status" value="1"/>
</dbReference>
<name>A0A9X4PBH0_9PAST</name>
<reference evidence="6" key="1">
    <citation type="submission" date="2016-03" db="EMBL/GenBank/DDBJ databases">
        <title>Co-evolution between Pasteurellaceae and their hosts.</title>
        <authorList>
            <person name="Hansen M.J."/>
            <person name="Bojesen A.M."/>
            <person name="Planet P."/>
        </authorList>
    </citation>
    <scope>NUCLEOTIDE SEQUENCE</scope>
    <source>
        <strain evidence="6">146/S8/89</strain>
    </source>
</reference>
<accession>A0A9X4PBH0</accession>
<evidence type="ECO:0000259" key="5">
    <source>
        <dbReference type="PROSITE" id="PS50893"/>
    </source>
</evidence>
<dbReference type="CDD" id="cd03214">
    <property type="entry name" value="ABC_Iron-Siderophores_B12_Hemin"/>
    <property type="match status" value="1"/>
</dbReference>
<proteinExistence type="inferred from homology"/>
<keyword evidence="3" id="KW-0547">Nucleotide-binding</keyword>
<comment type="caution">
    <text evidence="6">The sequence shown here is derived from an EMBL/GenBank/DDBJ whole genome shotgun (WGS) entry which is preliminary data.</text>
</comment>
<dbReference type="PROSITE" id="PS50893">
    <property type="entry name" value="ABC_TRANSPORTER_2"/>
    <property type="match status" value="1"/>
</dbReference>
<comment type="similarity">
    <text evidence="1">Belongs to the ABC transporter superfamily.</text>
</comment>
<dbReference type="PROSITE" id="PS00211">
    <property type="entry name" value="ABC_TRANSPORTER_1"/>
    <property type="match status" value="1"/>
</dbReference>
<dbReference type="PANTHER" id="PTHR42794:SF2">
    <property type="entry name" value="ABC TRANSPORTER ATP-BINDING PROTEIN"/>
    <property type="match status" value="1"/>
</dbReference>
<dbReference type="AlphaFoldDB" id="A0A9X4PBH0"/>
<dbReference type="SUPFAM" id="SSF52540">
    <property type="entry name" value="P-loop containing nucleoside triphosphate hydrolases"/>
    <property type="match status" value="1"/>
</dbReference>
<keyword evidence="4" id="KW-0067">ATP-binding</keyword>
<dbReference type="InterPro" id="IPR003593">
    <property type="entry name" value="AAA+_ATPase"/>
</dbReference>
<dbReference type="EMBL" id="LWID01000001">
    <property type="protein sequence ID" value="MDG6894579.1"/>
    <property type="molecule type" value="Genomic_DNA"/>
</dbReference>
<evidence type="ECO:0000256" key="3">
    <source>
        <dbReference type="ARBA" id="ARBA00022741"/>
    </source>
</evidence>
<evidence type="ECO:0000313" key="6">
    <source>
        <dbReference type="EMBL" id="MDG6894579.1"/>
    </source>
</evidence>
<dbReference type="FunFam" id="3.40.50.300:FF:000134">
    <property type="entry name" value="Iron-enterobactin ABC transporter ATP-binding protein"/>
    <property type="match status" value="1"/>
</dbReference>
<organism evidence="6 7">
    <name type="scientific">Volucribacter amazonae</name>
    <dbReference type="NCBI Taxonomy" id="256731"/>
    <lineage>
        <taxon>Bacteria</taxon>
        <taxon>Pseudomonadati</taxon>
        <taxon>Pseudomonadota</taxon>
        <taxon>Gammaproteobacteria</taxon>
        <taxon>Pasteurellales</taxon>
        <taxon>Pasteurellaceae</taxon>
        <taxon>Volucribacter</taxon>
    </lineage>
</organism>
<dbReference type="PANTHER" id="PTHR42794">
    <property type="entry name" value="HEMIN IMPORT ATP-BINDING PROTEIN HMUV"/>
    <property type="match status" value="1"/>
</dbReference>
<keyword evidence="7" id="KW-1185">Reference proteome</keyword>
<keyword evidence="2" id="KW-0813">Transport</keyword>
<sequence>MLQLEDLTIYRHTQKIVENLHLNFEQGKIYTILGPNGAGKSSLLKAIFGEIPYQGKISYQQQFNQESLSKWQKSIGYMPQDCLVDASLNALEVILLGHIDKLTLHISDEHLSEVITLMQMLEISHLAHRDITTLSGGQRQLIMFAQALIKQPNILLLDEPVSALDMHHQLNLLEKVQQYTRKHQIITIMILHDLNLASQFSDKLILLGEGKLQAQGLPNDVLKQDIISQLYHIHLEILFDNAGLPVIRPLAKKPLN</sequence>
<dbReference type="InterPro" id="IPR017871">
    <property type="entry name" value="ABC_transporter-like_CS"/>
</dbReference>
<evidence type="ECO:0000313" key="7">
    <source>
        <dbReference type="Proteomes" id="UP001155500"/>
    </source>
</evidence>
<dbReference type="InterPro" id="IPR027417">
    <property type="entry name" value="P-loop_NTPase"/>
</dbReference>
<evidence type="ECO:0000256" key="4">
    <source>
        <dbReference type="ARBA" id="ARBA00022840"/>
    </source>
</evidence>
<evidence type="ECO:0000256" key="1">
    <source>
        <dbReference type="ARBA" id="ARBA00005417"/>
    </source>
</evidence>